<dbReference type="InterPro" id="IPR011990">
    <property type="entry name" value="TPR-like_helical_dom_sf"/>
</dbReference>
<dbReference type="AlphaFoldDB" id="A0A1U8ATI2"/>
<keyword evidence="2" id="KW-1185">Reference proteome</keyword>
<dbReference type="Proteomes" id="UP000189703">
    <property type="component" value="Unplaced"/>
</dbReference>
<dbReference type="KEGG" id="nnu:104607409"/>
<reference evidence="3" key="1">
    <citation type="submission" date="2025-08" db="UniProtKB">
        <authorList>
            <consortium name="RefSeq"/>
        </authorList>
    </citation>
    <scope>IDENTIFICATION</scope>
</reference>
<dbReference type="Gene3D" id="1.25.40.10">
    <property type="entry name" value="Tetratricopeptide repeat domain"/>
    <property type="match status" value="2"/>
</dbReference>
<dbReference type="RefSeq" id="XP_010271351.1">
    <property type="nucleotide sequence ID" value="XM_010273049.1"/>
</dbReference>
<evidence type="ECO:0000313" key="3">
    <source>
        <dbReference type="RefSeq" id="XP_010271351.1"/>
    </source>
</evidence>
<evidence type="ECO:0000313" key="2">
    <source>
        <dbReference type="Proteomes" id="UP000189703"/>
    </source>
</evidence>
<dbReference type="PANTHER" id="PTHR47689:SF2">
    <property type="entry name" value="TETRATRICOPEPTIDE REPEAT (TPR)-LIKE SUPERFAMILY PROTEIN"/>
    <property type="match status" value="1"/>
</dbReference>
<dbReference type="SMART" id="SM00028">
    <property type="entry name" value="TPR"/>
    <property type="match status" value="4"/>
</dbReference>
<accession>A0A1U8ATI2</accession>
<proteinExistence type="predicted"/>
<dbReference type="InterPro" id="IPR019734">
    <property type="entry name" value="TPR_rpt"/>
</dbReference>
<dbReference type="OMA" id="ESFVCIR"/>
<dbReference type="OrthoDB" id="1658288at2759"/>
<evidence type="ECO:0000256" key="1">
    <source>
        <dbReference type="SAM" id="Coils"/>
    </source>
</evidence>
<protein>
    <submittedName>
        <fullName evidence="3">Uncharacterized protein LOC104607409 isoform X1</fullName>
    </submittedName>
</protein>
<organism evidence="2 3">
    <name type="scientific">Nelumbo nucifera</name>
    <name type="common">Sacred lotus</name>
    <dbReference type="NCBI Taxonomy" id="4432"/>
    <lineage>
        <taxon>Eukaryota</taxon>
        <taxon>Viridiplantae</taxon>
        <taxon>Streptophyta</taxon>
        <taxon>Embryophyta</taxon>
        <taxon>Tracheophyta</taxon>
        <taxon>Spermatophyta</taxon>
        <taxon>Magnoliopsida</taxon>
        <taxon>Proteales</taxon>
        <taxon>Nelumbonaceae</taxon>
        <taxon>Nelumbo</taxon>
    </lineage>
</organism>
<dbReference type="SUPFAM" id="SSF48452">
    <property type="entry name" value="TPR-like"/>
    <property type="match status" value="2"/>
</dbReference>
<dbReference type="Pfam" id="PF13424">
    <property type="entry name" value="TPR_12"/>
    <property type="match status" value="2"/>
</dbReference>
<dbReference type="InParanoid" id="A0A1U8ATI2"/>
<dbReference type="STRING" id="4432.A0A1U8ATI2"/>
<dbReference type="eggNOG" id="KOG1840">
    <property type="taxonomic scope" value="Eukaryota"/>
</dbReference>
<keyword evidence="1" id="KW-0175">Coiled coil</keyword>
<dbReference type="FunCoup" id="A0A1U8ATI2">
    <property type="interactions" value="547"/>
</dbReference>
<sequence>MFLRRVTGNLLRMFRFPSKTIVTTCERTITISSTIPLSSKVRFSSQYSSGISNWWQDNRDVALWIILSGQAAIVLGMNGNRALAEDSADSGTGNDIGDANLTALRKIEDGSVVSNSHTSKWRIFTDNGRDLFLQGKLEEAEKYFLSALEEAKQGFGVRDPHVASACNNLAELYRVKRAFDKAEPLYLEAVNILEESFGPEDIRVGAAFHNLGQFYLVQRKLEEARVFYVRALKIKGRVLGYAHRDYADTMYHLGTVLYLLGKEKDAEALVQDSVRILEEAGQGESVICLRRLRKLAQMLIKSNQLTEAENVQRKILHVMELSKGWNSLDTIIAAESLALTLQSVGSLIEAQELLERCLDARKSVLPENHIQIGANMLHMARIAMLYSNQLRKVDISKASAELDKAKVLLNNSIRIANQALDNLKQKGSNMQNNGDPRKIGKDEHAAMVILACTVASRMLNTFSVLNYTFSKLQSFDALGLLEITKQKLQEPKEKHGSIIEAEKALQQCLSTFKEPRIQMSISNSPEVKSEYLSCLKHLLGLISESTGDGIQQSRKTVLKELKDEINRVETELSSKRKHRK</sequence>
<feature type="coiled-coil region" evidence="1">
    <location>
        <begin position="406"/>
        <end position="433"/>
    </location>
</feature>
<dbReference type="PANTHER" id="PTHR47689">
    <property type="entry name" value="TETRATRICOPEPTIDE REPEAT (TPR)-LIKE SUPERFAMILY PROTEIN"/>
    <property type="match status" value="1"/>
</dbReference>
<name>A0A1U8ATI2_NELNU</name>
<dbReference type="GeneID" id="104607409"/>
<dbReference type="Pfam" id="PF13374">
    <property type="entry name" value="TPR_10"/>
    <property type="match status" value="1"/>
</dbReference>
<gene>
    <name evidence="3" type="primary">LOC104607409</name>
</gene>